<accession>A0A328TY47</accession>
<dbReference type="PANTHER" id="PTHR12677:SF55">
    <property type="entry name" value="UNDECAPRENYL PHOSPHATE TRANSPORTER SAOUHSC_00901-RELATED"/>
    <property type="match status" value="1"/>
</dbReference>
<evidence type="ECO:0000256" key="4">
    <source>
        <dbReference type="ARBA" id="ARBA00022989"/>
    </source>
</evidence>
<evidence type="ECO:0000256" key="2">
    <source>
        <dbReference type="ARBA" id="ARBA00022475"/>
    </source>
</evidence>
<name>A0A328TY47_9BACL</name>
<evidence type="ECO:0000256" key="5">
    <source>
        <dbReference type="ARBA" id="ARBA00023136"/>
    </source>
</evidence>
<dbReference type="AlphaFoldDB" id="A0A328TY47"/>
<dbReference type="GO" id="GO:0005886">
    <property type="term" value="C:plasma membrane"/>
    <property type="evidence" value="ECO:0007669"/>
    <property type="project" value="UniProtKB-SubCell"/>
</dbReference>
<proteinExistence type="inferred from homology"/>
<dbReference type="InterPro" id="IPR015414">
    <property type="entry name" value="TMEM64"/>
</dbReference>
<keyword evidence="5 6" id="KW-0472">Membrane</keyword>
<gene>
    <name evidence="8" type="ORF">DL346_20610</name>
</gene>
<reference evidence="8 9" key="1">
    <citation type="submission" date="2018-06" db="EMBL/GenBank/DDBJ databases">
        <title>Paenibacillus montanisoli sp. nov., isolated from mountain area soil.</title>
        <authorList>
            <person name="Wu M."/>
        </authorList>
    </citation>
    <scope>NUCLEOTIDE SEQUENCE [LARGE SCALE GENOMIC DNA]</scope>
    <source>
        <strain evidence="8 9">RA17</strain>
    </source>
</reference>
<keyword evidence="3 6" id="KW-0812">Transmembrane</keyword>
<dbReference type="PANTHER" id="PTHR12677">
    <property type="entry name" value="GOLGI APPARATUS MEMBRANE PROTEIN TVP38-RELATED"/>
    <property type="match status" value="1"/>
</dbReference>
<feature type="transmembrane region" description="Helical" evidence="6">
    <location>
        <begin position="62"/>
        <end position="83"/>
    </location>
</feature>
<comment type="caution">
    <text evidence="8">The sequence shown here is derived from an EMBL/GenBank/DDBJ whole genome shotgun (WGS) entry which is preliminary data.</text>
</comment>
<keyword evidence="9" id="KW-1185">Reference proteome</keyword>
<evidence type="ECO:0000313" key="8">
    <source>
        <dbReference type="EMBL" id="RAP74473.1"/>
    </source>
</evidence>
<keyword evidence="2 6" id="KW-1003">Cell membrane</keyword>
<dbReference type="EMBL" id="QLUW01000004">
    <property type="protein sequence ID" value="RAP74473.1"/>
    <property type="molecule type" value="Genomic_DNA"/>
</dbReference>
<evidence type="ECO:0000256" key="3">
    <source>
        <dbReference type="ARBA" id="ARBA00022692"/>
    </source>
</evidence>
<protein>
    <recommendedName>
        <fullName evidence="6">TVP38/TMEM64 family membrane protein</fullName>
    </recommendedName>
</protein>
<feature type="transmembrane region" description="Helical" evidence="6">
    <location>
        <begin position="35"/>
        <end position="55"/>
    </location>
</feature>
<dbReference type="RefSeq" id="WP_112884262.1">
    <property type="nucleotide sequence ID" value="NZ_QLUW01000004.1"/>
</dbReference>
<dbReference type="Proteomes" id="UP000249260">
    <property type="component" value="Unassembled WGS sequence"/>
</dbReference>
<feature type="transmembrane region" description="Helical" evidence="6">
    <location>
        <begin position="113"/>
        <end position="133"/>
    </location>
</feature>
<evidence type="ECO:0000313" key="9">
    <source>
        <dbReference type="Proteomes" id="UP000249260"/>
    </source>
</evidence>
<comment type="similarity">
    <text evidence="6">Belongs to the TVP38/TMEM64 family.</text>
</comment>
<dbReference type="OrthoDB" id="1651121at2"/>
<dbReference type="Pfam" id="PF09335">
    <property type="entry name" value="VTT_dom"/>
    <property type="match status" value="1"/>
</dbReference>
<evidence type="ECO:0000256" key="6">
    <source>
        <dbReference type="RuleBase" id="RU366058"/>
    </source>
</evidence>
<dbReference type="InterPro" id="IPR032816">
    <property type="entry name" value="VTT_dom"/>
</dbReference>
<feature type="transmembrane region" description="Helical" evidence="6">
    <location>
        <begin position="145"/>
        <end position="167"/>
    </location>
</feature>
<evidence type="ECO:0000259" key="7">
    <source>
        <dbReference type="Pfam" id="PF09335"/>
    </source>
</evidence>
<comment type="subcellular location">
    <subcellularLocation>
        <location evidence="1 6">Cell membrane</location>
        <topology evidence="1 6">Multi-pass membrane protein</topology>
    </subcellularLocation>
</comment>
<feature type="domain" description="VTT" evidence="7">
    <location>
        <begin position="48"/>
        <end position="162"/>
    </location>
</feature>
<evidence type="ECO:0000256" key="1">
    <source>
        <dbReference type="ARBA" id="ARBA00004651"/>
    </source>
</evidence>
<sequence>MNLFQDLLAPLKEMDLEHLQRTLESYKAYGPLPGILLPLAESFLPILPLLVFVAANANIYGLWLGSFYSWIGVCGGSLLVFWLSRKLGGRFSGWIRRRFPKASKLLVFIERRGFTPIFLFACFPFSPSAIINVVSGLSGISFGSFALAILLGKAVMILSVSLLSFNIGDLTEQPWRILLIIVLLVVMWFGGKKLESRYHLK</sequence>
<feature type="transmembrane region" description="Helical" evidence="6">
    <location>
        <begin position="173"/>
        <end position="191"/>
    </location>
</feature>
<keyword evidence="4 6" id="KW-1133">Transmembrane helix</keyword>
<organism evidence="8 9">
    <name type="scientific">Paenibacillus montanisoli</name>
    <dbReference type="NCBI Taxonomy" id="2081970"/>
    <lineage>
        <taxon>Bacteria</taxon>
        <taxon>Bacillati</taxon>
        <taxon>Bacillota</taxon>
        <taxon>Bacilli</taxon>
        <taxon>Bacillales</taxon>
        <taxon>Paenibacillaceae</taxon>
        <taxon>Paenibacillus</taxon>
    </lineage>
</organism>